<feature type="transmembrane region" description="Helical" evidence="1">
    <location>
        <begin position="204"/>
        <end position="221"/>
    </location>
</feature>
<dbReference type="PANTHER" id="PTHR36833">
    <property type="entry name" value="SLR0610 PROTEIN-RELATED"/>
    <property type="match status" value="1"/>
</dbReference>
<protein>
    <recommendedName>
        <fullName evidence="4">ABC transporter permease</fullName>
    </recommendedName>
</protein>
<dbReference type="InterPro" id="IPR010390">
    <property type="entry name" value="ABC-2_transporter-like"/>
</dbReference>
<gene>
    <name evidence="2" type="ORF">A3F03_02550</name>
</gene>
<evidence type="ECO:0000313" key="2">
    <source>
        <dbReference type="EMBL" id="OGK38075.1"/>
    </source>
</evidence>
<dbReference type="AlphaFoldDB" id="A0A1F7I3W1"/>
<reference evidence="2 3" key="1">
    <citation type="journal article" date="2016" name="Nat. Commun.">
        <title>Thousands of microbial genomes shed light on interconnected biogeochemical processes in an aquifer system.</title>
        <authorList>
            <person name="Anantharaman K."/>
            <person name="Brown C.T."/>
            <person name="Hug L.A."/>
            <person name="Sharon I."/>
            <person name="Castelle C.J."/>
            <person name="Probst A.J."/>
            <person name="Thomas B.C."/>
            <person name="Singh A."/>
            <person name="Wilkins M.J."/>
            <person name="Karaoz U."/>
            <person name="Brodie E.L."/>
            <person name="Williams K.H."/>
            <person name="Hubbard S.S."/>
            <person name="Banfield J.F."/>
        </authorList>
    </citation>
    <scope>NUCLEOTIDE SEQUENCE [LARGE SCALE GENOMIC DNA]</scope>
</reference>
<dbReference type="Proteomes" id="UP000176803">
    <property type="component" value="Unassembled WGS sequence"/>
</dbReference>
<organism evidence="2 3">
    <name type="scientific">Candidatus Roizmanbacteria bacterium RIFCSPHIGHO2_12_FULL_41_11</name>
    <dbReference type="NCBI Taxonomy" id="1802052"/>
    <lineage>
        <taxon>Bacteria</taxon>
        <taxon>Candidatus Roizmaniibacteriota</taxon>
    </lineage>
</organism>
<sequence length="263" mass="30611">MFHHLKVYIMLLKLNFSRLLAYRSNFFYSLLVSLLWGGFSVITILTLTHRVKSFFGWTQYELIALTLGYNFFIGIFHGLFSRNFDEFSYHVDYGLLDSLLLKPLDAQFLISLQYIGYANFIRSGIAGVATYVFLTNYLNLTLTFGQILFFLTIIFVALIMIYSLWLAVSTLMIWSPRLSNLVDMMYSVSSLGRFPKELVLETPYTFFLVFFPLTLIISVPMKVLLHRPLGWDLALLIFFTTGLFLFSRWFWRFALKSYTSASG</sequence>
<dbReference type="PANTHER" id="PTHR36833:SF1">
    <property type="entry name" value="INTEGRAL MEMBRANE TRANSPORT PROTEIN"/>
    <property type="match status" value="1"/>
</dbReference>
<evidence type="ECO:0000313" key="3">
    <source>
        <dbReference type="Proteomes" id="UP000176803"/>
    </source>
</evidence>
<keyword evidence="1" id="KW-1133">Transmembrane helix</keyword>
<feature type="transmembrane region" description="Helical" evidence="1">
    <location>
        <begin position="114"/>
        <end position="135"/>
    </location>
</feature>
<comment type="caution">
    <text evidence="2">The sequence shown here is derived from an EMBL/GenBank/DDBJ whole genome shotgun (WGS) entry which is preliminary data.</text>
</comment>
<proteinExistence type="predicted"/>
<feature type="transmembrane region" description="Helical" evidence="1">
    <location>
        <begin position="26"/>
        <end position="48"/>
    </location>
</feature>
<feature type="transmembrane region" description="Helical" evidence="1">
    <location>
        <begin position="60"/>
        <end position="80"/>
    </location>
</feature>
<name>A0A1F7I3W1_9BACT</name>
<dbReference type="Pfam" id="PF06182">
    <property type="entry name" value="ABC2_membrane_6"/>
    <property type="match status" value="1"/>
</dbReference>
<evidence type="ECO:0008006" key="4">
    <source>
        <dbReference type="Google" id="ProtNLM"/>
    </source>
</evidence>
<feature type="transmembrane region" description="Helical" evidence="1">
    <location>
        <begin position="233"/>
        <end position="251"/>
    </location>
</feature>
<feature type="transmembrane region" description="Helical" evidence="1">
    <location>
        <begin position="147"/>
        <end position="174"/>
    </location>
</feature>
<dbReference type="EMBL" id="MGAC01000023">
    <property type="protein sequence ID" value="OGK38075.1"/>
    <property type="molecule type" value="Genomic_DNA"/>
</dbReference>
<keyword evidence="1" id="KW-0472">Membrane</keyword>
<keyword evidence="1" id="KW-0812">Transmembrane</keyword>
<accession>A0A1F7I3W1</accession>
<evidence type="ECO:0000256" key="1">
    <source>
        <dbReference type="SAM" id="Phobius"/>
    </source>
</evidence>